<name>A0ABR4WBB0_9GAMM</name>
<proteinExistence type="predicted"/>
<feature type="signal peptide" evidence="1">
    <location>
        <begin position="1"/>
        <end position="20"/>
    </location>
</feature>
<organism evidence="2 3">
    <name type="scientific">Alcanivorax jadensis T9</name>
    <dbReference type="NCBI Taxonomy" id="1177181"/>
    <lineage>
        <taxon>Bacteria</taxon>
        <taxon>Pseudomonadati</taxon>
        <taxon>Pseudomonadota</taxon>
        <taxon>Gammaproteobacteria</taxon>
        <taxon>Oceanospirillales</taxon>
        <taxon>Alcanivoracaceae</taxon>
        <taxon>Alcanivorax</taxon>
    </lineage>
</organism>
<gene>
    <name evidence="2" type="ORF">T9A_02503</name>
</gene>
<keyword evidence="1" id="KW-0732">Signal</keyword>
<dbReference type="Gene3D" id="3.40.190.10">
    <property type="entry name" value="Periplasmic binding protein-like II"/>
    <property type="match status" value="1"/>
</dbReference>
<sequence>MLKKVCAVFLVLCCPALSSAGMLVIVAESSPLAQMDRHEVRQLYMDNASRFGGYTVTVLDMPEGSQQRERFYEGATGKSASQLKSYWARMIFTGQGMPPRQVKNARDMVQQVKQNPDAVGYVQESDLQEGLRVLLRLP</sequence>
<protein>
    <submittedName>
        <fullName evidence="2">Phosphate ABC transporter periplasmic protein</fullName>
    </submittedName>
</protein>
<accession>A0ABR4WBB0</accession>
<dbReference type="EMBL" id="ARXU01000010">
    <property type="protein sequence ID" value="KGD60547.1"/>
    <property type="molecule type" value="Genomic_DNA"/>
</dbReference>
<dbReference type="SUPFAM" id="SSF53850">
    <property type="entry name" value="Periplasmic binding protein-like II"/>
    <property type="match status" value="1"/>
</dbReference>
<comment type="caution">
    <text evidence="2">The sequence shown here is derived from an EMBL/GenBank/DDBJ whole genome shotgun (WGS) entry which is preliminary data.</text>
</comment>
<evidence type="ECO:0000313" key="3">
    <source>
        <dbReference type="Proteomes" id="UP000029443"/>
    </source>
</evidence>
<evidence type="ECO:0000256" key="1">
    <source>
        <dbReference type="SAM" id="SignalP"/>
    </source>
</evidence>
<dbReference type="Proteomes" id="UP000029443">
    <property type="component" value="Unassembled WGS sequence"/>
</dbReference>
<evidence type="ECO:0000313" key="2">
    <source>
        <dbReference type="EMBL" id="KGD60547.1"/>
    </source>
</evidence>
<reference evidence="2 3" key="1">
    <citation type="submission" date="2012-09" db="EMBL/GenBank/DDBJ databases">
        <title>Genome Sequence of alkane-degrading Bacterium Alcanivorax jadensis T9.</title>
        <authorList>
            <person name="Lai Q."/>
            <person name="Shao Z."/>
        </authorList>
    </citation>
    <scope>NUCLEOTIDE SEQUENCE [LARGE SCALE GENOMIC DNA]</scope>
    <source>
        <strain evidence="2 3">T9</strain>
    </source>
</reference>
<feature type="chain" id="PRO_5046107104" evidence="1">
    <location>
        <begin position="21"/>
        <end position="138"/>
    </location>
</feature>
<keyword evidence="3" id="KW-1185">Reference proteome</keyword>
<dbReference type="RefSeq" id="WP_035248979.1">
    <property type="nucleotide sequence ID" value="NZ_ARXU01000010.1"/>
</dbReference>